<keyword evidence="7" id="KW-1185">Reference proteome</keyword>
<evidence type="ECO:0000313" key="7">
    <source>
        <dbReference type="Proteomes" id="UP001236014"/>
    </source>
</evidence>
<dbReference type="PANTHER" id="PTHR47506">
    <property type="entry name" value="TRANSCRIPTIONAL REGULATORY PROTEIN"/>
    <property type="match status" value="1"/>
</dbReference>
<dbReference type="InterPro" id="IPR009057">
    <property type="entry name" value="Homeodomain-like_sf"/>
</dbReference>
<reference evidence="6 7" key="1">
    <citation type="submission" date="2023-06" db="EMBL/GenBank/DDBJ databases">
        <authorList>
            <person name="Oyuntsetseg B."/>
            <person name="Kim S.B."/>
        </authorList>
    </citation>
    <scope>NUCLEOTIDE SEQUENCE [LARGE SCALE GENOMIC DNA]</scope>
    <source>
        <strain evidence="6 7">2-15</strain>
    </source>
</reference>
<dbReference type="PANTHER" id="PTHR47506:SF1">
    <property type="entry name" value="HTH-TYPE TRANSCRIPTIONAL REGULATOR YJDC"/>
    <property type="match status" value="1"/>
</dbReference>
<keyword evidence="3" id="KW-0804">Transcription</keyword>
<dbReference type="PRINTS" id="PR00455">
    <property type="entry name" value="HTHTETR"/>
</dbReference>
<dbReference type="Proteomes" id="UP001236014">
    <property type="component" value="Chromosome"/>
</dbReference>
<protein>
    <submittedName>
        <fullName evidence="6">TetR/AcrR family transcriptional regulator</fullName>
    </submittedName>
</protein>
<evidence type="ECO:0000259" key="5">
    <source>
        <dbReference type="PROSITE" id="PS50977"/>
    </source>
</evidence>
<dbReference type="GO" id="GO:0003677">
    <property type="term" value="F:DNA binding"/>
    <property type="evidence" value="ECO:0007669"/>
    <property type="project" value="UniProtKB-UniRule"/>
</dbReference>
<dbReference type="InterPro" id="IPR001647">
    <property type="entry name" value="HTH_TetR"/>
</dbReference>
<evidence type="ECO:0000313" key="6">
    <source>
        <dbReference type="EMBL" id="WIX83545.1"/>
    </source>
</evidence>
<accession>A0A9Y2MW44</accession>
<sequence>MSTETAAPDAKAGSSDNAVRESQRERLLRAAIELFYRDGVAVGANALCRRAGISKKSMYELFDSKDALLEAALQRRIGDDAAFLLPPPDFSSSPRARLLHVFEQLEAFATSPDYRGCAYLVTQLELKDPDHPASIAAARLKTEHLEGFFRAEAERGHATDPGFLTRQLAVLYDGASSRAGVGADDLRGLAVATARTLLDAAGVTD</sequence>
<keyword evidence="2 4" id="KW-0238">DNA-binding</keyword>
<evidence type="ECO:0000256" key="3">
    <source>
        <dbReference type="ARBA" id="ARBA00023163"/>
    </source>
</evidence>
<feature type="DNA-binding region" description="H-T-H motif" evidence="4">
    <location>
        <begin position="43"/>
        <end position="62"/>
    </location>
</feature>
<dbReference type="KEGG" id="acab:QRX50_23715"/>
<gene>
    <name evidence="6" type="ORF">QRX50_23715</name>
</gene>
<dbReference type="Gene3D" id="1.10.357.10">
    <property type="entry name" value="Tetracycline Repressor, domain 2"/>
    <property type="match status" value="1"/>
</dbReference>
<organism evidence="6 7">
    <name type="scientific">Amycolatopsis carbonis</name>
    <dbReference type="NCBI Taxonomy" id="715471"/>
    <lineage>
        <taxon>Bacteria</taxon>
        <taxon>Bacillati</taxon>
        <taxon>Actinomycetota</taxon>
        <taxon>Actinomycetes</taxon>
        <taxon>Pseudonocardiales</taxon>
        <taxon>Pseudonocardiaceae</taxon>
        <taxon>Amycolatopsis</taxon>
    </lineage>
</organism>
<dbReference type="RefSeq" id="WP_285974094.1">
    <property type="nucleotide sequence ID" value="NZ_CP127294.1"/>
</dbReference>
<evidence type="ECO:0000256" key="2">
    <source>
        <dbReference type="ARBA" id="ARBA00023125"/>
    </source>
</evidence>
<name>A0A9Y2MW44_9PSEU</name>
<keyword evidence="1" id="KW-0805">Transcription regulation</keyword>
<feature type="domain" description="HTH tetR-type" evidence="5">
    <location>
        <begin position="21"/>
        <end position="80"/>
    </location>
</feature>
<evidence type="ECO:0000256" key="4">
    <source>
        <dbReference type="PROSITE-ProRule" id="PRU00335"/>
    </source>
</evidence>
<dbReference type="EMBL" id="CP127294">
    <property type="protein sequence ID" value="WIX83545.1"/>
    <property type="molecule type" value="Genomic_DNA"/>
</dbReference>
<proteinExistence type="predicted"/>
<dbReference type="Pfam" id="PF00440">
    <property type="entry name" value="TetR_N"/>
    <property type="match status" value="1"/>
</dbReference>
<dbReference type="SUPFAM" id="SSF48498">
    <property type="entry name" value="Tetracyclin repressor-like, C-terminal domain"/>
    <property type="match status" value="1"/>
</dbReference>
<dbReference type="PROSITE" id="PS50977">
    <property type="entry name" value="HTH_TETR_2"/>
    <property type="match status" value="1"/>
</dbReference>
<dbReference type="SUPFAM" id="SSF46689">
    <property type="entry name" value="Homeodomain-like"/>
    <property type="match status" value="1"/>
</dbReference>
<dbReference type="AlphaFoldDB" id="A0A9Y2MW44"/>
<evidence type="ECO:0000256" key="1">
    <source>
        <dbReference type="ARBA" id="ARBA00023015"/>
    </source>
</evidence>
<dbReference type="InterPro" id="IPR036271">
    <property type="entry name" value="Tet_transcr_reg_TetR-rel_C_sf"/>
</dbReference>